<dbReference type="PANTHER" id="PTHR35587">
    <property type="entry name" value="EXPRESSED PROTEIN"/>
    <property type="match status" value="1"/>
</dbReference>
<accession>A0A7R7XXV1</accession>
<evidence type="ECO:0000313" key="3">
    <source>
        <dbReference type="Proteomes" id="UP000654913"/>
    </source>
</evidence>
<feature type="compositionally biased region" description="Low complexity" evidence="1">
    <location>
        <begin position="30"/>
        <end position="44"/>
    </location>
</feature>
<dbReference type="OrthoDB" id="2279190at2759"/>
<name>A0A7R7XXV1_9EURO</name>
<dbReference type="GeneID" id="64979728"/>
<reference evidence="2" key="2">
    <citation type="submission" date="2021-02" db="EMBL/GenBank/DDBJ databases">
        <title>Aspergillus puulaauensis MK2 genome sequence.</title>
        <authorList>
            <person name="Futagami T."/>
            <person name="Mori K."/>
            <person name="Kadooka C."/>
            <person name="Tanaka T."/>
        </authorList>
    </citation>
    <scope>NUCLEOTIDE SEQUENCE</scope>
    <source>
        <strain evidence="2">MK2</strain>
    </source>
</reference>
<dbReference type="KEGG" id="apuu:APUU_80034A"/>
<evidence type="ECO:0000313" key="2">
    <source>
        <dbReference type="EMBL" id="BCS29731.1"/>
    </source>
</evidence>
<dbReference type="AlphaFoldDB" id="A0A7R7XXV1"/>
<sequence length="148" mass="16567">MSGNAPQGDADENDDVYTMDSNDEQERAPQRQPKAAKPAKAAKPTAVRQRPRRQKQKRDMISEDDDVQDESKAMQPYEGRRAQELSNKEASPAQAGERIQKQDQQQGEQVQGKEKEDTGLKLRLDLNLDIEVDLKASIHGDITLALLS</sequence>
<proteinExistence type="predicted"/>
<keyword evidence="3" id="KW-1185">Reference proteome</keyword>
<feature type="compositionally biased region" description="Acidic residues" evidence="1">
    <location>
        <begin position="9"/>
        <end position="23"/>
    </location>
</feature>
<dbReference type="RefSeq" id="XP_041561917.1">
    <property type="nucleotide sequence ID" value="XM_041696270.1"/>
</dbReference>
<dbReference type="PANTHER" id="PTHR35587:SF6">
    <property type="entry name" value="BZIP DOMAIN-CONTAINING PROTEIN"/>
    <property type="match status" value="1"/>
</dbReference>
<gene>
    <name evidence="2" type="ORF">APUU_80034A</name>
</gene>
<dbReference type="EMBL" id="AP024450">
    <property type="protein sequence ID" value="BCS29731.1"/>
    <property type="molecule type" value="Genomic_DNA"/>
</dbReference>
<dbReference type="Proteomes" id="UP000654913">
    <property type="component" value="Chromosome 8"/>
</dbReference>
<evidence type="ECO:0000256" key="1">
    <source>
        <dbReference type="SAM" id="MobiDB-lite"/>
    </source>
</evidence>
<protein>
    <submittedName>
        <fullName evidence="2">Uncharacterized protein</fullName>
    </submittedName>
</protein>
<reference evidence="2" key="1">
    <citation type="submission" date="2021-01" db="EMBL/GenBank/DDBJ databases">
        <authorList>
            <consortium name="Aspergillus puulaauensis MK2 genome sequencing consortium"/>
            <person name="Kazuki M."/>
            <person name="Futagami T."/>
        </authorList>
    </citation>
    <scope>NUCLEOTIDE SEQUENCE</scope>
    <source>
        <strain evidence="2">MK2</strain>
    </source>
</reference>
<organism evidence="2 3">
    <name type="scientific">Aspergillus puulaauensis</name>
    <dbReference type="NCBI Taxonomy" id="1220207"/>
    <lineage>
        <taxon>Eukaryota</taxon>
        <taxon>Fungi</taxon>
        <taxon>Dikarya</taxon>
        <taxon>Ascomycota</taxon>
        <taxon>Pezizomycotina</taxon>
        <taxon>Eurotiomycetes</taxon>
        <taxon>Eurotiomycetidae</taxon>
        <taxon>Eurotiales</taxon>
        <taxon>Aspergillaceae</taxon>
        <taxon>Aspergillus</taxon>
    </lineage>
</organism>
<feature type="region of interest" description="Disordered" evidence="1">
    <location>
        <begin position="1"/>
        <end position="118"/>
    </location>
</feature>
<feature type="compositionally biased region" description="Basic and acidic residues" evidence="1">
    <location>
        <begin position="78"/>
        <end position="87"/>
    </location>
</feature>